<feature type="compositionally biased region" description="Polar residues" evidence="2">
    <location>
        <begin position="32"/>
        <end position="45"/>
    </location>
</feature>
<dbReference type="PANTHER" id="PTHR33393">
    <property type="entry name" value="POLYGLUTAMINE SYNTHESIS ACCESSORY PROTEIN RV0574C-RELATED"/>
    <property type="match status" value="1"/>
</dbReference>
<protein>
    <submittedName>
        <fullName evidence="5">CapA protein</fullName>
    </submittedName>
</protein>
<dbReference type="EMBL" id="CADCUM010000086">
    <property type="protein sequence ID" value="CAA9387117.1"/>
    <property type="molecule type" value="Genomic_DNA"/>
</dbReference>
<dbReference type="InterPro" id="IPR052169">
    <property type="entry name" value="CW_Biosynth-Accessory"/>
</dbReference>
<dbReference type="InterPro" id="IPR029052">
    <property type="entry name" value="Metallo-depent_PP-like"/>
</dbReference>
<feature type="region of interest" description="Disordered" evidence="2">
    <location>
        <begin position="30"/>
        <end position="69"/>
    </location>
</feature>
<feature type="signal peptide" evidence="3">
    <location>
        <begin position="1"/>
        <end position="28"/>
    </location>
</feature>
<dbReference type="CDD" id="cd07381">
    <property type="entry name" value="MPP_CapA"/>
    <property type="match status" value="1"/>
</dbReference>
<evidence type="ECO:0000256" key="2">
    <source>
        <dbReference type="SAM" id="MobiDB-lite"/>
    </source>
</evidence>
<reference evidence="5" key="1">
    <citation type="submission" date="2020-02" db="EMBL/GenBank/DDBJ databases">
        <authorList>
            <person name="Meier V. D."/>
        </authorList>
    </citation>
    <scope>NUCLEOTIDE SEQUENCE</scope>
    <source>
        <strain evidence="5">AVDCRST_MAG32</strain>
    </source>
</reference>
<dbReference type="AlphaFoldDB" id="A0A6J4NJS6"/>
<feature type="chain" id="PRO_5038841360" evidence="3">
    <location>
        <begin position="29"/>
        <end position="391"/>
    </location>
</feature>
<dbReference type="SUPFAM" id="SSF56300">
    <property type="entry name" value="Metallo-dependent phosphatases"/>
    <property type="match status" value="1"/>
</dbReference>
<dbReference type="SMART" id="SM00854">
    <property type="entry name" value="PGA_cap"/>
    <property type="match status" value="1"/>
</dbReference>
<sequence>MTPTPGTTSRRRRRAVAAVGVLSASVLAAGCSTGSAPGTSSSRPPTASAEVAPPPSAGGTPVPKRPRPAPLTIAVAGDVHFEGVLRDRLGDPATALAPATAALAAADVAVVNLETSVGTGGTPDPGKRYTFQAPPGAFSALAAAGVDVASMANNHALDFGRDPLPGMFDAVDAALTADPPLAVVGIGRDAEEAFRPAELDVGGTVVATIGATLADADPTADPTGHWAATDRSAGTADALDPGRLLRTVESADRSADVVLVYLHWGVQGERCPSSGQRSLAADLVEAGADIVVGSHAHVLQGDGRLGPGYVAYGLGNYAWYSQTSEAASTTGVLTLTVRPPRSPSGRASVTEAAWEPARIGTDGLPRVITGSGAAAFDADLRRLRACAGLAP</sequence>
<evidence type="ECO:0000256" key="3">
    <source>
        <dbReference type="SAM" id="SignalP"/>
    </source>
</evidence>
<gene>
    <name evidence="5" type="ORF">AVDCRST_MAG32-2066</name>
</gene>
<keyword evidence="3" id="KW-0732">Signal</keyword>
<proteinExistence type="inferred from homology"/>
<dbReference type="Pfam" id="PF09587">
    <property type="entry name" value="PGA_cap"/>
    <property type="match status" value="1"/>
</dbReference>
<dbReference type="Gene3D" id="3.60.21.10">
    <property type="match status" value="1"/>
</dbReference>
<evidence type="ECO:0000256" key="1">
    <source>
        <dbReference type="ARBA" id="ARBA00005662"/>
    </source>
</evidence>
<dbReference type="PANTHER" id="PTHR33393:SF13">
    <property type="entry name" value="PGA BIOSYNTHESIS PROTEIN CAPA"/>
    <property type="match status" value="1"/>
</dbReference>
<comment type="similarity">
    <text evidence="1">Belongs to the CapA family.</text>
</comment>
<evidence type="ECO:0000313" key="5">
    <source>
        <dbReference type="EMBL" id="CAA9387117.1"/>
    </source>
</evidence>
<evidence type="ECO:0000259" key="4">
    <source>
        <dbReference type="SMART" id="SM00854"/>
    </source>
</evidence>
<name>A0A6J4NJS6_9ACTN</name>
<feature type="domain" description="Capsule synthesis protein CapA" evidence="4">
    <location>
        <begin position="72"/>
        <end position="321"/>
    </location>
</feature>
<organism evidence="5">
    <name type="scientific">uncultured Nocardioides sp</name>
    <dbReference type="NCBI Taxonomy" id="198441"/>
    <lineage>
        <taxon>Bacteria</taxon>
        <taxon>Bacillati</taxon>
        <taxon>Actinomycetota</taxon>
        <taxon>Actinomycetes</taxon>
        <taxon>Propionibacteriales</taxon>
        <taxon>Nocardioidaceae</taxon>
        <taxon>Nocardioides</taxon>
        <taxon>environmental samples</taxon>
    </lineage>
</organism>
<accession>A0A6J4NJS6</accession>
<dbReference type="InterPro" id="IPR019079">
    <property type="entry name" value="Capsule_synth_CapA"/>
</dbReference>